<organism evidence="12 13">
    <name type="scientific">Dendryphion nanum</name>
    <dbReference type="NCBI Taxonomy" id="256645"/>
    <lineage>
        <taxon>Eukaryota</taxon>
        <taxon>Fungi</taxon>
        <taxon>Dikarya</taxon>
        <taxon>Ascomycota</taxon>
        <taxon>Pezizomycotina</taxon>
        <taxon>Dothideomycetes</taxon>
        <taxon>Pleosporomycetidae</taxon>
        <taxon>Pleosporales</taxon>
        <taxon>Torulaceae</taxon>
        <taxon>Dendryphion</taxon>
    </lineage>
</organism>
<keyword evidence="8" id="KW-0539">Nucleus</keyword>
<keyword evidence="6" id="KW-0811">Translocation</keyword>
<feature type="compositionally biased region" description="Low complexity" evidence="11">
    <location>
        <begin position="214"/>
        <end position="232"/>
    </location>
</feature>
<evidence type="ECO:0000256" key="10">
    <source>
        <dbReference type="ARBA" id="ARBA00029983"/>
    </source>
</evidence>
<keyword evidence="7" id="KW-0906">Nuclear pore complex</keyword>
<dbReference type="GO" id="GO:0015031">
    <property type="term" value="P:protein transport"/>
    <property type="evidence" value="ECO:0007669"/>
    <property type="project" value="UniProtKB-KW"/>
</dbReference>
<feature type="region of interest" description="Disordered" evidence="11">
    <location>
        <begin position="1"/>
        <end position="56"/>
    </location>
</feature>
<feature type="compositionally biased region" description="Low complexity" evidence="11">
    <location>
        <begin position="1"/>
        <end position="48"/>
    </location>
</feature>
<keyword evidence="13" id="KW-1185">Reference proteome</keyword>
<evidence type="ECO:0000256" key="11">
    <source>
        <dbReference type="SAM" id="MobiDB-lite"/>
    </source>
</evidence>
<feature type="compositionally biased region" description="Basic and acidic residues" evidence="11">
    <location>
        <begin position="155"/>
        <end position="213"/>
    </location>
</feature>
<dbReference type="GO" id="GO:0031369">
    <property type="term" value="F:translation initiation factor binding"/>
    <property type="evidence" value="ECO:0007669"/>
    <property type="project" value="TreeGrafter"/>
</dbReference>
<reference evidence="12" key="1">
    <citation type="journal article" date="2021" name="Nat. Commun.">
        <title>Genetic determinants of endophytism in the Arabidopsis root mycobiome.</title>
        <authorList>
            <person name="Mesny F."/>
            <person name="Miyauchi S."/>
            <person name="Thiergart T."/>
            <person name="Pickel B."/>
            <person name="Atanasova L."/>
            <person name="Karlsson M."/>
            <person name="Huettel B."/>
            <person name="Barry K.W."/>
            <person name="Haridas S."/>
            <person name="Chen C."/>
            <person name="Bauer D."/>
            <person name="Andreopoulos W."/>
            <person name="Pangilinan J."/>
            <person name="LaButti K."/>
            <person name="Riley R."/>
            <person name="Lipzen A."/>
            <person name="Clum A."/>
            <person name="Drula E."/>
            <person name="Henrissat B."/>
            <person name="Kohler A."/>
            <person name="Grigoriev I.V."/>
            <person name="Martin F.M."/>
            <person name="Hacquard S."/>
        </authorList>
    </citation>
    <scope>NUCLEOTIDE SEQUENCE</scope>
    <source>
        <strain evidence="12">MPI-CAGE-CH-0243</strain>
    </source>
</reference>
<evidence type="ECO:0000256" key="6">
    <source>
        <dbReference type="ARBA" id="ARBA00023010"/>
    </source>
</evidence>
<evidence type="ECO:0000256" key="5">
    <source>
        <dbReference type="ARBA" id="ARBA00022927"/>
    </source>
</evidence>
<proteinExistence type="inferred from homology"/>
<evidence type="ECO:0000256" key="8">
    <source>
        <dbReference type="ARBA" id="ARBA00023242"/>
    </source>
</evidence>
<evidence type="ECO:0000313" key="12">
    <source>
        <dbReference type="EMBL" id="KAH7114445.1"/>
    </source>
</evidence>
<feature type="region of interest" description="Disordered" evidence="11">
    <location>
        <begin position="155"/>
        <end position="258"/>
    </location>
</feature>
<evidence type="ECO:0000256" key="4">
    <source>
        <dbReference type="ARBA" id="ARBA00022816"/>
    </source>
</evidence>
<dbReference type="InterPro" id="IPR038506">
    <property type="entry name" value="GLE1-like_sf"/>
</dbReference>
<dbReference type="GO" id="GO:0044614">
    <property type="term" value="C:nuclear pore cytoplasmic filaments"/>
    <property type="evidence" value="ECO:0007669"/>
    <property type="project" value="TreeGrafter"/>
</dbReference>
<evidence type="ECO:0000256" key="9">
    <source>
        <dbReference type="ARBA" id="ARBA00026227"/>
    </source>
</evidence>
<keyword evidence="3" id="KW-0813">Transport</keyword>
<evidence type="ECO:0000256" key="1">
    <source>
        <dbReference type="ARBA" id="ARBA00004567"/>
    </source>
</evidence>
<comment type="caution">
    <text evidence="12">The sequence shown here is derived from an EMBL/GenBank/DDBJ whole genome shotgun (WGS) entry which is preliminary data.</text>
</comment>
<feature type="compositionally biased region" description="Polar residues" evidence="11">
    <location>
        <begin position="249"/>
        <end position="258"/>
    </location>
</feature>
<gene>
    <name evidence="12" type="ORF">B0J11DRAFT_541030</name>
</gene>
<evidence type="ECO:0000256" key="2">
    <source>
        <dbReference type="ARBA" id="ARBA00011056"/>
    </source>
</evidence>
<dbReference type="GO" id="GO:0005543">
    <property type="term" value="F:phospholipid binding"/>
    <property type="evidence" value="ECO:0007669"/>
    <property type="project" value="TreeGrafter"/>
</dbReference>
<evidence type="ECO:0000313" key="13">
    <source>
        <dbReference type="Proteomes" id="UP000700596"/>
    </source>
</evidence>
<dbReference type="EMBL" id="JAGMWT010000017">
    <property type="protein sequence ID" value="KAH7114445.1"/>
    <property type="molecule type" value="Genomic_DNA"/>
</dbReference>
<dbReference type="InterPro" id="IPR012476">
    <property type="entry name" value="GLE1"/>
</dbReference>
<dbReference type="Pfam" id="PF07817">
    <property type="entry name" value="GLE1"/>
    <property type="match status" value="1"/>
</dbReference>
<sequence length="575" mass="64349">MPAKSGASSSSMHTTSSFASSWISSSPSRQSPSRPSPSRNGPRTTPSRDFTRRSTLDMDLLDSPAHKMILELSQMMIQSTQEFNERLDHATAEDAKLHQQQLAKAAAEHERVRNGASMECERILLEQELEKRRKEEEQRKELQRLQQERARKEAEARQQEWETKRREEEAARQAAEHQKRLQEADDRVRAQREAEELARRQKMEQDTADRNAREAAVAAAAAKQAEARTAQAPTQLLQKPPPSVAPAPVTNQVTSQPVSADVENLHTKYLDLHKRMKEFWKPFKAECAVKGNPIKGAVGDMRRELRKAMGQITVKREDTRNVIRKIRDIITATRNAGGPTIDIRPFFATQSIPNLSNEADAQYPCILLYAYICFVKFAIKQFEQEAANEDGRIIAELGAIVASLMIDPNFVWNNVPMTDLLLAKFHRVCPILFGIRGNMETKEGQVRLGMLPVGGEAPAVNVYNQRMLGLAAGYAALSLRVVEKPAIPASEYWRALAFLCNTPSASLYGGHFMVIKGLLKDYAKKFITMYGRAGRAMILRATVTLPARAPANVVSTANLVSVLPDSWKMQGLVLQ</sequence>
<dbReference type="AlphaFoldDB" id="A0A9P9D7Z2"/>
<evidence type="ECO:0000256" key="7">
    <source>
        <dbReference type="ARBA" id="ARBA00023132"/>
    </source>
</evidence>
<dbReference type="PANTHER" id="PTHR12960:SF0">
    <property type="entry name" value="MRNA EXPORT FACTOR GLE1"/>
    <property type="match status" value="1"/>
</dbReference>
<keyword evidence="5" id="KW-0653">Protein transport</keyword>
<comment type="similarity">
    <text evidence="2">Belongs to the GLE1 family.</text>
</comment>
<evidence type="ECO:0000256" key="3">
    <source>
        <dbReference type="ARBA" id="ARBA00022448"/>
    </source>
</evidence>
<dbReference type="OrthoDB" id="420884at2759"/>
<dbReference type="Gene3D" id="1.25.40.510">
    <property type="entry name" value="GLE1-like"/>
    <property type="match status" value="1"/>
</dbReference>
<comment type="subcellular location">
    <subcellularLocation>
        <location evidence="1">Nucleus</location>
        <location evidence="1">Nuclear pore complex</location>
    </subcellularLocation>
</comment>
<dbReference type="GO" id="GO:0005737">
    <property type="term" value="C:cytoplasm"/>
    <property type="evidence" value="ECO:0007669"/>
    <property type="project" value="TreeGrafter"/>
</dbReference>
<dbReference type="GO" id="GO:0000822">
    <property type="term" value="F:inositol hexakisphosphate binding"/>
    <property type="evidence" value="ECO:0007669"/>
    <property type="project" value="TreeGrafter"/>
</dbReference>
<keyword evidence="4" id="KW-0509">mRNA transport</keyword>
<dbReference type="PANTHER" id="PTHR12960">
    <property type="entry name" value="GLE-1-RELATED"/>
    <property type="match status" value="1"/>
</dbReference>
<dbReference type="Proteomes" id="UP000700596">
    <property type="component" value="Unassembled WGS sequence"/>
</dbReference>
<dbReference type="GO" id="GO:0016973">
    <property type="term" value="P:poly(A)+ mRNA export from nucleus"/>
    <property type="evidence" value="ECO:0007669"/>
    <property type="project" value="InterPro"/>
</dbReference>
<name>A0A9P9D7Z2_9PLEO</name>
<accession>A0A9P9D7Z2</accession>
<protein>
    <recommendedName>
        <fullName evidence="9">mRNA export factor GLE1</fullName>
    </recommendedName>
    <alternativeName>
        <fullName evidence="10">Nucleoporin GLE1</fullName>
    </alternativeName>
</protein>